<comment type="caution">
    <text evidence="10">The sequence shown here is derived from an EMBL/GenBank/DDBJ whole genome shotgun (WGS) entry which is preliminary data.</text>
</comment>
<dbReference type="CDD" id="cd00076">
    <property type="entry name" value="HFD_SF"/>
    <property type="match status" value="1"/>
</dbReference>
<name>A0AA38RZJ4_9PEZI</name>
<dbReference type="GO" id="GO:0046982">
    <property type="term" value="F:protein heterodimerization activity"/>
    <property type="evidence" value="ECO:0007669"/>
    <property type="project" value="InterPro"/>
</dbReference>
<organism evidence="10 11">
    <name type="scientific">Coniochaeta hoffmannii</name>
    <dbReference type="NCBI Taxonomy" id="91930"/>
    <lineage>
        <taxon>Eukaryota</taxon>
        <taxon>Fungi</taxon>
        <taxon>Dikarya</taxon>
        <taxon>Ascomycota</taxon>
        <taxon>Pezizomycotina</taxon>
        <taxon>Sordariomycetes</taxon>
        <taxon>Sordariomycetidae</taxon>
        <taxon>Coniochaetales</taxon>
        <taxon>Coniochaetaceae</taxon>
        <taxon>Coniochaeta</taxon>
    </lineage>
</organism>
<dbReference type="Gene3D" id="1.10.20.10">
    <property type="entry name" value="Histone, subunit A"/>
    <property type="match status" value="1"/>
</dbReference>
<keyword evidence="5" id="KW-0804">Transcription</keyword>
<feature type="region of interest" description="Disordered" evidence="7">
    <location>
        <begin position="1"/>
        <end position="47"/>
    </location>
</feature>
<dbReference type="InterPro" id="IPR009072">
    <property type="entry name" value="Histone-fold"/>
</dbReference>
<dbReference type="EMBL" id="JANBVN010000015">
    <property type="protein sequence ID" value="KAJ9162105.1"/>
    <property type="molecule type" value="Genomic_DNA"/>
</dbReference>
<evidence type="ECO:0000259" key="9">
    <source>
        <dbReference type="Pfam" id="PF10406"/>
    </source>
</evidence>
<keyword evidence="11" id="KW-1185">Reference proteome</keyword>
<proteinExistence type="inferred from homology"/>
<keyword evidence="6" id="KW-0539">Nucleus</keyword>
<reference evidence="10" key="1">
    <citation type="submission" date="2022-07" db="EMBL/GenBank/DDBJ databases">
        <title>Fungi with potential for degradation of polypropylene.</title>
        <authorList>
            <person name="Gostincar C."/>
        </authorList>
    </citation>
    <scope>NUCLEOTIDE SEQUENCE</scope>
    <source>
        <strain evidence="10">EXF-13287</strain>
    </source>
</reference>
<dbReference type="InterPro" id="IPR019473">
    <property type="entry name" value="TFIID_su8_C"/>
</dbReference>
<evidence type="ECO:0000256" key="6">
    <source>
        <dbReference type="ARBA" id="ARBA00023242"/>
    </source>
</evidence>
<gene>
    <name evidence="10" type="ORF">NKR19_g1588</name>
</gene>
<evidence type="ECO:0000256" key="7">
    <source>
        <dbReference type="SAM" id="MobiDB-lite"/>
    </source>
</evidence>
<dbReference type="InterPro" id="IPR037818">
    <property type="entry name" value="TAF8"/>
</dbReference>
<dbReference type="CDD" id="cd08049">
    <property type="entry name" value="TAF8"/>
    <property type="match status" value="1"/>
</dbReference>
<feature type="domain" description="Bromodomain associated" evidence="8">
    <location>
        <begin position="52"/>
        <end position="125"/>
    </location>
</feature>
<dbReference type="AlphaFoldDB" id="A0AA38RZJ4"/>
<keyword evidence="4" id="KW-0805">Transcription regulation</keyword>
<dbReference type="PANTHER" id="PTHR46469">
    <property type="entry name" value="TRANSCRIPTION INITIATION FACTOR TFIID SUBUNIT 8"/>
    <property type="match status" value="1"/>
</dbReference>
<sequence length="356" mass="39495">MTDAEHPRKRAASSTGDLSISKRPRTLSLRSSHTAVADQTAQKPGQFPTTAELARAGLRRSITLVLKHVNTGFDSASEEAMESFTSIVETYMDSFLEDVKTFANASRRTHPIPTDFDTTLKRFNLTPQLLKKHLKPPVSKPEIIPTFEPVEVEQHIDVSLPILGPELSGDAEKSALHHIPRAFPSFPSIHTYKSTPVVREYSSPKDDWAQVPQPGSQTQTQTSHRPLAPDEIPRGDPKKMREAAAKEAKLGEEALRRLLRASKIAKQKEVWSTAQKEPARRTRYELWESSMRDLIEEEARMQGKALDLAAGHGATGRFEIADHSTIVNAETAYHRKEVQRTGTRKVVGSGDGTAKG</sequence>
<accession>A0AA38RZJ4</accession>
<evidence type="ECO:0000313" key="10">
    <source>
        <dbReference type="EMBL" id="KAJ9162105.1"/>
    </source>
</evidence>
<evidence type="ECO:0000256" key="4">
    <source>
        <dbReference type="ARBA" id="ARBA00023015"/>
    </source>
</evidence>
<feature type="region of interest" description="Disordered" evidence="7">
    <location>
        <begin position="337"/>
        <end position="356"/>
    </location>
</feature>
<evidence type="ECO:0000259" key="8">
    <source>
        <dbReference type="Pfam" id="PF07524"/>
    </source>
</evidence>
<evidence type="ECO:0000313" key="11">
    <source>
        <dbReference type="Proteomes" id="UP001174691"/>
    </source>
</evidence>
<dbReference type="Proteomes" id="UP001174691">
    <property type="component" value="Unassembled WGS sequence"/>
</dbReference>
<feature type="compositionally biased region" description="Basic and acidic residues" evidence="7">
    <location>
        <begin position="227"/>
        <end position="237"/>
    </location>
</feature>
<feature type="region of interest" description="Disordered" evidence="7">
    <location>
        <begin position="201"/>
        <end position="237"/>
    </location>
</feature>
<dbReference type="PANTHER" id="PTHR46469:SF1">
    <property type="entry name" value="TRANSCRIPTION INITIATION FACTOR TFIID SUBUNIT 8"/>
    <property type="match status" value="1"/>
</dbReference>
<dbReference type="Pfam" id="PF10406">
    <property type="entry name" value="TAF8_C"/>
    <property type="match status" value="1"/>
</dbReference>
<dbReference type="Pfam" id="PF07524">
    <property type="entry name" value="Bromo_TP"/>
    <property type="match status" value="1"/>
</dbReference>
<dbReference type="InterPro" id="IPR006565">
    <property type="entry name" value="BTP"/>
</dbReference>
<evidence type="ECO:0000256" key="1">
    <source>
        <dbReference type="ARBA" id="ARBA00004123"/>
    </source>
</evidence>
<evidence type="ECO:0000256" key="2">
    <source>
        <dbReference type="ARBA" id="ARBA00008767"/>
    </source>
</evidence>
<comment type="subcellular location">
    <subcellularLocation>
        <location evidence="1">Nucleus</location>
    </subcellularLocation>
</comment>
<protein>
    <recommendedName>
        <fullName evidence="3">Transcription initiation factor TFIID subunit 8</fullName>
    </recommendedName>
</protein>
<evidence type="ECO:0000256" key="5">
    <source>
        <dbReference type="ARBA" id="ARBA00023163"/>
    </source>
</evidence>
<dbReference type="GO" id="GO:0006367">
    <property type="term" value="P:transcription initiation at RNA polymerase II promoter"/>
    <property type="evidence" value="ECO:0007669"/>
    <property type="project" value="TreeGrafter"/>
</dbReference>
<evidence type="ECO:0000256" key="3">
    <source>
        <dbReference type="ARBA" id="ARBA00017307"/>
    </source>
</evidence>
<feature type="compositionally biased region" description="Polar residues" evidence="7">
    <location>
        <begin position="28"/>
        <end position="47"/>
    </location>
</feature>
<feature type="domain" description="Transcription factor TFIID subunit 8 C-terminal" evidence="9">
    <location>
        <begin position="178"/>
        <end position="200"/>
    </location>
</feature>
<dbReference type="GO" id="GO:0005669">
    <property type="term" value="C:transcription factor TFIID complex"/>
    <property type="evidence" value="ECO:0007669"/>
    <property type="project" value="InterPro"/>
</dbReference>
<comment type="similarity">
    <text evidence="2">Belongs to the TAF8 family.</text>
</comment>